<dbReference type="AlphaFoldDB" id="A0AAE0FCM4"/>
<protein>
    <submittedName>
        <fullName evidence="2">Uncharacterized protein</fullName>
    </submittedName>
</protein>
<feature type="transmembrane region" description="Helical" evidence="1">
    <location>
        <begin position="39"/>
        <end position="59"/>
    </location>
</feature>
<name>A0AAE0FCM4_9CHLO</name>
<proteinExistence type="predicted"/>
<evidence type="ECO:0000256" key="1">
    <source>
        <dbReference type="SAM" id="Phobius"/>
    </source>
</evidence>
<keyword evidence="1" id="KW-0472">Membrane</keyword>
<evidence type="ECO:0000313" key="3">
    <source>
        <dbReference type="Proteomes" id="UP001190700"/>
    </source>
</evidence>
<comment type="caution">
    <text evidence="2">The sequence shown here is derived from an EMBL/GenBank/DDBJ whole genome shotgun (WGS) entry which is preliminary data.</text>
</comment>
<keyword evidence="1" id="KW-0812">Transmembrane</keyword>
<keyword evidence="3" id="KW-1185">Reference proteome</keyword>
<keyword evidence="1" id="KW-1133">Transmembrane helix</keyword>
<gene>
    <name evidence="2" type="ORF">CYMTET_33691</name>
</gene>
<organism evidence="2 3">
    <name type="scientific">Cymbomonas tetramitiformis</name>
    <dbReference type="NCBI Taxonomy" id="36881"/>
    <lineage>
        <taxon>Eukaryota</taxon>
        <taxon>Viridiplantae</taxon>
        <taxon>Chlorophyta</taxon>
        <taxon>Pyramimonadophyceae</taxon>
        <taxon>Pyramimonadales</taxon>
        <taxon>Pyramimonadaceae</taxon>
        <taxon>Cymbomonas</taxon>
    </lineage>
</organism>
<dbReference type="Proteomes" id="UP001190700">
    <property type="component" value="Unassembled WGS sequence"/>
</dbReference>
<dbReference type="EMBL" id="LGRX02020849">
    <property type="protein sequence ID" value="KAK3257213.1"/>
    <property type="molecule type" value="Genomic_DNA"/>
</dbReference>
<evidence type="ECO:0000313" key="2">
    <source>
        <dbReference type="EMBL" id="KAK3257213.1"/>
    </source>
</evidence>
<sequence length="206" mass="22696">MHSAELCGGARQNIKAWSKAMIITYNFGMRYRIRLQSYMGVYSILVLVMAGGTMLNFVENYNAPQVLQADLFFQMMIFEIAIVFVPNIALIILQAGCANEAADSLELGLVQLRVKLRDANPVCASAYSDCFACSPMKFCDEEALLTDAQLDTAVHLVRALAKAQPFRVLGTKGRFADAAQLFTITSSLLAFIMQHVFSSSVNDDSE</sequence>
<feature type="transmembrane region" description="Helical" evidence="1">
    <location>
        <begin position="71"/>
        <end position="93"/>
    </location>
</feature>
<reference evidence="2 3" key="1">
    <citation type="journal article" date="2015" name="Genome Biol. Evol.">
        <title>Comparative Genomics of a Bacterivorous Green Alga Reveals Evolutionary Causalities and Consequences of Phago-Mixotrophic Mode of Nutrition.</title>
        <authorList>
            <person name="Burns J.A."/>
            <person name="Paasch A."/>
            <person name="Narechania A."/>
            <person name="Kim E."/>
        </authorList>
    </citation>
    <scope>NUCLEOTIDE SEQUENCE [LARGE SCALE GENOMIC DNA]</scope>
    <source>
        <strain evidence="2 3">PLY_AMNH</strain>
    </source>
</reference>
<accession>A0AAE0FCM4</accession>